<sequence length="314" mass="36270">MRVRKQKRFITSHLEKEIYPFRISNDGSLGEKEFKKLTAYYALGVPGVLGEALATLRGTPLSLRERLCLTYLGGISGLLDDLFDDPVKEASHLRDFVLHPEEMESQNSHEELLLNFYQKGLAFSSYPEKIKQQAEKVFEAQEKSLYQQELSITPGAIDEIICSKGGESFIFYRLCMEHPLEEAEANLLFKLGALMQLGNDIFDIWKDLQEGLTTAATRCRKIEELRTSFDQKLKEIYKLSEKTSYTQKNIQKFLRIITLGLARVYVCLDQFLELQESTPEKFFDANNYSRKQLICDMQKPGKQLTAIKYYLRLL</sequence>
<evidence type="ECO:0000313" key="2">
    <source>
        <dbReference type="Proteomes" id="UP000309016"/>
    </source>
</evidence>
<dbReference type="AlphaFoldDB" id="A0A5B7X7V1"/>
<organism evidence="1 2">
    <name type="scientific">Antarcticibacterium flavum</name>
    <dbReference type="NCBI Taxonomy" id="2058175"/>
    <lineage>
        <taxon>Bacteria</taxon>
        <taxon>Pseudomonadati</taxon>
        <taxon>Bacteroidota</taxon>
        <taxon>Flavobacteriia</taxon>
        <taxon>Flavobacteriales</taxon>
        <taxon>Flavobacteriaceae</taxon>
        <taxon>Antarcticibacterium</taxon>
    </lineage>
</organism>
<gene>
    <name evidence="1" type="ORF">FHG64_15720</name>
</gene>
<keyword evidence="2" id="KW-1185">Reference proteome</keyword>
<name>A0A5B7X7V1_9FLAO</name>
<reference evidence="1 2" key="1">
    <citation type="submission" date="2019-06" db="EMBL/GenBank/DDBJ databases">
        <title>Complete genome sequence of Antarcticibacterium flavum KCTC 52984T from an Antarctic marine sediment.</title>
        <authorList>
            <person name="Lee Y.M."/>
            <person name="Shin S.C."/>
        </authorList>
    </citation>
    <scope>NUCLEOTIDE SEQUENCE [LARGE SCALE GENOMIC DNA]</scope>
    <source>
        <strain evidence="1 2">KCTC 52984</strain>
    </source>
</reference>
<evidence type="ECO:0000313" key="1">
    <source>
        <dbReference type="EMBL" id="QCY70723.1"/>
    </source>
</evidence>
<dbReference type="KEGG" id="afla:FHG64_15720"/>
<accession>A0A5B7X7V1</accession>
<dbReference type="OrthoDB" id="658381at2"/>
<protein>
    <recommendedName>
        <fullName evidence="3">Polyprenyl synthetase family protein</fullName>
    </recommendedName>
</protein>
<evidence type="ECO:0008006" key="3">
    <source>
        <dbReference type="Google" id="ProtNLM"/>
    </source>
</evidence>
<dbReference type="EMBL" id="CP040812">
    <property type="protein sequence ID" value="QCY70723.1"/>
    <property type="molecule type" value="Genomic_DNA"/>
</dbReference>
<proteinExistence type="predicted"/>
<dbReference type="RefSeq" id="WP_139067292.1">
    <property type="nucleotide sequence ID" value="NZ_CP040812.1"/>
</dbReference>
<dbReference type="Proteomes" id="UP000309016">
    <property type="component" value="Chromosome"/>
</dbReference>